<protein>
    <submittedName>
        <fullName evidence="2">Type III secretion protein HrcQb</fullName>
    </submittedName>
</protein>
<keyword evidence="3" id="KW-1185">Reference proteome</keyword>
<dbReference type="AlphaFoldDB" id="A0A375AB65"/>
<dbReference type="GO" id="GO:0050918">
    <property type="term" value="P:positive chemotaxis"/>
    <property type="evidence" value="ECO:0007669"/>
    <property type="project" value="TreeGrafter"/>
</dbReference>
<dbReference type="SUPFAM" id="SSF101801">
    <property type="entry name" value="Surface presentation of antigens (SPOA)"/>
    <property type="match status" value="1"/>
</dbReference>
<dbReference type="Gene3D" id="2.30.330.10">
    <property type="entry name" value="SpoA-like"/>
    <property type="match status" value="1"/>
</dbReference>
<dbReference type="GO" id="GO:0071978">
    <property type="term" value="P:bacterial-type flagellum-dependent swarming motility"/>
    <property type="evidence" value="ECO:0007669"/>
    <property type="project" value="TreeGrafter"/>
</dbReference>
<accession>A0A375AB65</accession>
<gene>
    <name evidence="2" type="primary">hrcQ</name>
    <name evidence="2" type="ORF">DAQ1742_02392</name>
</gene>
<dbReference type="PANTHER" id="PTHR30034">
    <property type="entry name" value="FLAGELLAR MOTOR SWITCH PROTEIN FLIM"/>
    <property type="match status" value="1"/>
</dbReference>
<dbReference type="PANTHER" id="PTHR30034:SF6">
    <property type="entry name" value="YOP PROTEINS TRANSLOCATION PROTEIN Q"/>
    <property type="match status" value="1"/>
</dbReference>
<dbReference type="RefSeq" id="WP_180706110.1">
    <property type="nucleotide sequence ID" value="NZ_LT615367.1"/>
</dbReference>
<reference evidence="2 3" key="1">
    <citation type="submission" date="2016-09" db="EMBL/GenBank/DDBJ databases">
        <authorList>
            <person name="Reverchon S."/>
            <person name="Nasser W."/>
            <person name="Leonard S."/>
            <person name="Brochier C."/>
            <person name="Duprey A."/>
        </authorList>
    </citation>
    <scope>NUCLEOTIDE SEQUENCE [LARGE SCALE GENOMIC DNA]</scope>
    <source>
        <strain evidence="2 3">174/2</strain>
    </source>
</reference>
<organism evidence="2 3">
    <name type="scientific">Dickeya aquatica</name>
    <dbReference type="NCBI Taxonomy" id="1401087"/>
    <lineage>
        <taxon>Bacteria</taxon>
        <taxon>Pseudomonadati</taxon>
        <taxon>Pseudomonadota</taxon>
        <taxon>Gammaproteobacteria</taxon>
        <taxon>Enterobacterales</taxon>
        <taxon>Pectobacteriaceae</taxon>
        <taxon>Dickeya</taxon>
    </lineage>
</organism>
<dbReference type="Pfam" id="PF01052">
    <property type="entry name" value="FliMN_C"/>
    <property type="match status" value="1"/>
</dbReference>
<dbReference type="Proteomes" id="UP000294820">
    <property type="component" value="Chromosome 1"/>
</dbReference>
<dbReference type="KEGG" id="daq:DAQ1742_02392"/>
<sequence length="386" mass="42362">MTAQGCTRFTPRPVSLAQARASRQLAMPQRFAFQVDNEPGELRLQLAPVARPIAQETIGSWHCQAGAFWLEHAGPLLSLLSACPAIEPLPAVDAQDWHGYWMLYNHYLSPQLRDWLGEIRPAPPQEQGHTIPDNALALWLSVVCGDRHFSARLWVGAGTLQVWLAHPGWQRTYAALPDYLAIRVPLTLAEVTLSLEQWAAREPGDVICPLKLYFSVAGTGSVTLAGWRLSGQLTVDGLAPYRFTVTELEECPVTTVFDDPSPFADSPRLKNRAFWPMLATPPQPQTRAWAGRTIRWQTGMPVRLPPLSLALTVRCGYLTLTLQDLQQLAPGSVLTLQQAVPGEATLYHGEQALAHGELVDVAGRLGLQITHCLNTPTAAPPLEPAP</sequence>
<dbReference type="InterPro" id="IPR036429">
    <property type="entry name" value="SpoA-like_sf"/>
</dbReference>
<feature type="domain" description="Flagellar motor switch protein FliN-like C-terminal" evidence="1">
    <location>
        <begin position="309"/>
        <end position="372"/>
    </location>
</feature>
<evidence type="ECO:0000313" key="3">
    <source>
        <dbReference type="Proteomes" id="UP000294820"/>
    </source>
</evidence>
<evidence type="ECO:0000313" key="2">
    <source>
        <dbReference type="EMBL" id="SLM63280.1"/>
    </source>
</evidence>
<dbReference type="InterPro" id="IPR001543">
    <property type="entry name" value="FliN-like_C"/>
</dbReference>
<name>A0A375AB65_9GAMM</name>
<proteinExistence type="predicted"/>
<dbReference type="EMBL" id="LT615367">
    <property type="protein sequence ID" value="SLM63280.1"/>
    <property type="molecule type" value="Genomic_DNA"/>
</dbReference>
<evidence type="ECO:0000259" key="1">
    <source>
        <dbReference type="Pfam" id="PF01052"/>
    </source>
</evidence>